<keyword evidence="3 6" id="KW-0812">Transmembrane</keyword>
<evidence type="ECO:0000256" key="2">
    <source>
        <dbReference type="ARBA" id="ARBA00009773"/>
    </source>
</evidence>
<dbReference type="Pfam" id="PF01594">
    <property type="entry name" value="AI-2E_transport"/>
    <property type="match status" value="1"/>
</dbReference>
<dbReference type="AlphaFoldDB" id="E8Q5W3"/>
<gene>
    <name evidence="7" type="ordered locus">BVAF_018</name>
</gene>
<dbReference type="RefSeq" id="WP_013516357.1">
    <property type="nucleotide sequence ID" value="NC_014909.2"/>
</dbReference>
<reference evidence="7 8" key="1">
    <citation type="journal article" date="2010" name="BMC Genomics">
        <title>Unprecedented loss of ammonia assimilation capability in a urease-encoding bacterial mutualist.</title>
        <authorList>
            <person name="Williams L.E."/>
            <person name="Wernegreen J.J."/>
        </authorList>
    </citation>
    <scope>NUCLEOTIDE SEQUENCE [LARGE SCALE GENOMIC DNA]</scope>
    <source>
        <strain evidence="7 8">BVAF</strain>
    </source>
</reference>
<evidence type="ECO:0000256" key="1">
    <source>
        <dbReference type="ARBA" id="ARBA00004141"/>
    </source>
</evidence>
<comment type="subcellular location">
    <subcellularLocation>
        <location evidence="1">Membrane</location>
        <topology evidence="1">Multi-pass membrane protein</topology>
    </subcellularLocation>
</comment>
<dbReference type="HOGENOM" id="CLU_798794_0_0_6"/>
<protein>
    <submittedName>
        <fullName evidence="7">Transmembrane protein</fullName>
    </submittedName>
</protein>
<feature type="transmembrane region" description="Helical" evidence="6">
    <location>
        <begin position="204"/>
        <end position="223"/>
    </location>
</feature>
<keyword evidence="4 6" id="KW-1133">Transmembrane helix</keyword>
<evidence type="ECO:0000313" key="8">
    <source>
        <dbReference type="Proteomes" id="UP000007464"/>
    </source>
</evidence>
<keyword evidence="8" id="KW-1185">Reference proteome</keyword>
<feature type="transmembrane region" description="Helical" evidence="6">
    <location>
        <begin position="145"/>
        <end position="165"/>
    </location>
</feature>
<sequence>MFSIKTWITAISYIIMFASILMIIPLGLFPCFFSGFLTYEIIVSLSTYFERFIGTYRARQLSILIIIIILISTIAISISNCTNFFSENTNKINMLNEINHIFSDFKKKLPNFLPKFFPNTTSELKERIFSWIELNIILIRNMGHVILHGCITLLIGLIIGAMIAYPQYKKKYIESNTYFTNQLLERIYNLSHAFHNIVFAQLKISSINTLLTSIMIFILIPVFGETLPLGKTLIIITFVLGLLPIVGNLISNIMITISALSISLSIGITMLIYLILIHKLEYFLNAEIIGNKINSHTWELVLAMIFLESIFGLEGLIAAPIFYAYLKIELQLKNII</sequence>
<dbReference type="STRING" id="859654.BVAF_018"/>
<proteinExistence type="inferred from homology"/>
<comment type="similarity">
    <text evidence="2">Belongs to the autoinducer-2 exporter (AI-2E) (TC 2.A.86) family.</text>
</comment>
<dbReference type="Proteomes" id="UP000007464">
    <property type="component" value="Chromosome"/>
</dbReference>
<feature type="transmembrane region" description="Helical" evidence="6">
    <location>
        <begin position="257"/>
        <end position="280"/>
    </location>
</feature>
<feature type="transmembrane region" description="Helical" evidence="6">
    <location>
        <begin position="32"/>
        <end position="49"/>
    </location>
</feature>
<evidence type="ECO:0000313" key="7">
    <source>
        <dbReference type="EMBL" id="ADV33432.1"/>
    </source>
</evidence>
<feature type="transmembrane region" description="Helical" evidence="6">
    <location>
        <begin position="300"/>
        <end position="326"/>
    </location>
</feature>
<dbReference type="InterPro" id="IPR002549">
    <property type="entry name" value="AI-2E-like"/>
</dbReference>
<feature type="transmembrane region" description="Helical" evidence="6">
    <location>
        <begin position="61"/>
        <end position="85"/>
    </location>
</feature>
<organism evidence="7 8">
    <name type="scientific">Blochmanniella vafra (strain BVAF)</name>
    <dbReference type="NCBI Taxonomy" id="859654"/>
    <lineage>
        <taxon>Bacteria</taxon>
        <taxon>Pseudomonadati</taxon>
        <taxon>Pseudomonadota</taxon>
        <taxon>Gammaproteobacteria</taxon>
        <taxon>Enterobacterales</taxon>
        <taxon>Enterobacteriaceae</taxon>
        <taxon>ant endosymbionts</taxon>
        <taxon>Candidatus Blochmanniella</taxon>
    </lineage>
</organism>
<keyword evidence="5 6" id="KW-0472">Membrane</keyword>
<feature type="transmembrane region" description="Helical" evidence="6">
    <location>
        <begin position="7"/>
        <end position="26"/>
    </location>
</feature>
<dbReference type="KEGG" id="bva:BVAF_018"/>
<dbReference type="GO" id="GO:0016020">
    <property type="term" value="C:membrane"/>
    <property type="evidence" value="ECO:0007669"/>
    <property type="project" value="UniProtKB-SubCell"/>
</dbReference>
<feature type="transmembrane region" description="Helical" evidence="6">
    <location>
        <begin position="229"/>
        <end position="250"/>
    </location>
</feature>
<evidence type="ECO:0000256" key="5">
    <source>
        <dbReference type="ARBA" id="ARBA00023136"/>
    </source>
</evidence>
<evidence type="ECO:0000256" key="6">
    <source>
        <dbReference type="SAM" id="Phobius"/>
    </source>
</evidence>
<evidence type="ECO:0000256" key="4">
    <source>
        <dbReference type="ARBA" id="ARBA00022989"/>
    </source>
</evidence>
<name>E8Q5W3_BLOVB</name>
<dbReference type="OrthoDB" id="8113193at2"/>
<evidence type="ECO:0000256" key="3">
    <source>
        <dbReference type="ARBA" id="ARBA00022692"/>
    </source>
</evidence>
<dbReference type="EMBL" id="CP002189">
    <property type="protein sequence ID" value="ADV33432.1"/>
    <property type="molecule type" value="Genomic_DNA"/>
</dbReference>
<accession>E8Q5W3</accession>